<comment type="caution">
    <text evidence="1">The sequence shown here is derived from an EMBL/GenBank/DDBJ whole genome shotgun (WGS) entry which is preliminary data.</text>
</comment>
<gene>
    <name evidence="1" type="ORF">LOK49_LG09G01187</name>
</gene>
<sequence>MRVCGRYTLQGRSGWLWMIMERLKVGNAKLEEIDMLQEVTKKIEGHTICALGDLLALAQWSYPAFQELERRIRSVRQELPEVAAESSVRKHLWVFGFPCLWVSELLEKIHREMGC</sequence>
<evidence type="ECO:0000313" key="2">
    <source>
        <dbReference type="Proteomes" id="UP001060215"/>
    </source>
</evidence>
<dbReference type="EMBL" id="CM045765">
    <property type="protein sequence ID" value="KAI8000832.1"/>
    <property type="molecule type" value="Genomic_DNA"/>
</dbReference>
<protein>
    <submittedName>
        <fullName evidence="1">Uncharacterized protein</fullName>
    </submittedName>
</protein>
<organism evidence="1 2">
    <name type="scientific">Camellia lanceoleosa</name>
    <dbReference type="NCBI Taxonomy" id="1840588"/>
    <lineage>
        <taxon>Eukaryota</taxon>
        <taxon>Viridiplantae</taxon>
        <taxon>Streptophyta</taxon>
        <taxon>Embryophyta</taxon>
        <taxon>Tracheophyta</taxon>
        <taxon>Spermatophyta</taxon>
        <taxon>Magnoliopsida</taxon>
        <taxon>eudicotyledons</taxon>
        <taxon>Gunneridae</taxon>
        <taxon>Pentapetalae</taxon>
        <taxon>asterids</taxon>
        <taxon>Ericales</taxon>
        <taxon>Theaceae</taxon>
        <taxon>Camellia</taxon>
    </lineage>
</organism>
<proteinExistence type="predicted"/>
<evidence type="ECO:0000313" key="1">
    <source>
        <dbReference type="EMBL" id="KAI8000832.1"/>
    </source>
</evidence>
<reference evidence="1 2" key="1">
    <citation type="journal article" date="2022" name="Plant J.">
        <title>Chromosome-level genome of Camellia lanceoleosa provides a valuable resource for understanding genome evolution and self-incompatibility.</title>
        <authorList>
            <person name="Gong W."/>
            <person name="Xiao S."/>
            <person name="Wang L."/>
            <person name="Liao Z."/>
            <person name="Chang Y."/>
            <person name="Mo W."/>
            <person name="Hu G."/>
            <person name="Li W."/>
            <person name="Zhao G."/>
            <person name="Zhu H."/>
            <person name="Hu X."/>
            <person name="Ji K."/>
            <person name="Xiang X."/>
            <person name="Song Q."/>
            <person name="Yuan D."/>
            <person name="Jin S."/>
            <person name="Zhang L."/>
        </authorList>
    </citation>
    <scope>NUCLEOTIDE SEQUENCE [LARGE SCALE GENOMIC DNA]</scope>
    <source>
        <strain evidence="1">SQ_2022a</strain>
    </source>
</reference>
<accession>A0ACC0GK37</accession>
<dbReference type="Proteomes" id="UP001060215">
    <property type="component" value="Chromosome 8"/>
</dbReference>
<name>A0ACC0GK37_9ERIC</name>
<keyword evidence="2" id="KW-1185">Reference proteome</keyword>